<dbReference type="STRING" id="765440.A0A0C3FV24"/>
<dbReference type="InParanoid" id="A0A0C3FV24"/>
<evidence type="ECO:0000313" key="1">
    <source>
        <dbReference type="EMBL" id="KIM88260.1"/>
    </source>
</evidence>
<name>A0A0C3FV24_PILCF</name>
<accession>A0A0C3FV24</accession>
<dbReference type="Proteomes" id="UP000054166">
    <property type="component" value="Unassembled WGS sequence"/>
</dbReference>
<reference evidence="1 2" key="1">
    <citation type="submission" date="2014-04" db="EMBL/GenBank/DDBJ databases">
        <authorList>
            <consortium name="DOE Joint Genome Institute"/>
            <person name="Kuo A."/>
            <person name="Tarkka M."/>
            <person name="Buscot F."/>
            <person name="Kohler A."/>
            <person name="Nagy L.G."/>
            <person name="Floudas D."/>
            <person name="Copeland A."/>
            <person name="Barry K.W."/>
            <person name="Cichocki N."/>
            <person name="Veneault-Fourrey C."/>
            <person name="LaButti K."/>
            <person name="Lindquist E.A."/>
            <person name="Lipzen A."/>
            <person name="Lundell T."/>
            <person name="Morin E."/>
            <person name="Murat C."/>
            <person name="Sun H."/>
            <person name="Tunlid A."/>
            <person name="Henrissat B."/>
            <person name="Grigoriev I.V."/>
            <person name="Hibbett D.S."/>
            <person name="Martin F."/>
            <person name="Nordberg H.P."/>
            <person name="Cantor M.N."/>
            <person name="Hua S.X."/>
        </authorList>
    </citation>
    <scope>NUCLEOTIDE SEQUENCE [LARGE SCALE GENOMIC DNA]</scope>
    <source>
        <strain evidence="1 2">F 1598</strain>
    </source>
</reference>
<dbReference type="AlphaFoldDB" id="A0A0C3FV24"/>
<evidence type="ECO:0000313" key="2">
    <source>
        <dbReference type="Proteomes" id="UP000054166"/>
    </source>
</evidence>
<gene>
    <name evidence="1" type="ORF">PILCRDRAFT_62394</name>
</gene>
<protein>
    <submittedName>
        <fullName evidence="1">Uncharacterized protein</fullName>
    </submittedName>
</protein>
<sequence>RDHAHAAAALINPCEGVEHYSIAPYLDLIIERLLKLLGQATTLINPNRTFQEKIVRTLAMFADASEATFAKMCLSSYSLLDRADYRLAASEGCEMHRLDRYVVRLRS</sequence>
<reference evidence="2" key="2">
    <citation type="submission" date="2015-01" db="EMBL/GenBank/DDBJ databases">
        <title>Evolutionary Origins and Diversification of the Mycorrhizal Mutualists.</title>
        <authorList>
            <consortium name="DOE Joint Genome Institute"/>
            <consortium name="Mycorrhizal Genomics Consortium"/>
            <person name="Kohler A."/>
            <person name="Kuo A."/>
            <person name="Nagy L.G."/>
            <person name="Floudas D."/>
            <person name="Copeland A."/>
            <person name="Barry K.W."/>
            <person name="Cichocki N."/>
            <person name="Veneault-Fourrey C."/>
            <person name="LaButti K."/>
            <person name="Lindquist E.A."/>
            <person name="Lipzen A."/>
            <person name="Lundell T."/>
            <person name="Morin E."/>
            <person name="Murat C."/>
            <person name="Riley R."/>
            <person name="Ohm R."/>
            <person name="Sun H."/>
            <person name="Tunlid A."/>
            <person name="Henrissat B."/>
            <person name="Grigoriev I.V."/>
            <person name="Hibbett D.S."/>
            <person name="Martin F."/>
        </authorList>
    </citation>
    <scope>NUCLEOTIDE SEQUENCE [LARGE SCALE GENOMIC DNA]</scope>
    <source>
        <strain evidence="2">F 1598</strain>
    </source>
</reference>
<dbReference type="HOGENOM" id="CLU_2216197_0_0_1"/>
<dbReference type="EMBL" id="KN832977">
    <property type="protein sequence ID" value="KIM88260.1"/>
    <property type="molecule type" value="Genomic_DNA"/>
</dbReference>
<dbReference type="Gene3D" id="1.25.10.10">
    <property type="entry name" value="Leucine-rich Repeat Variant"/>
    <property type="match status" value="1"/>
</dbReference>
<keyword evidence="2" id="KW-1185">Reference proteome</keyword>
<proteinExistence type="predicted"/>
<dbReference type="InterPro" id="IPR011989">
    <property type="entry name" value="ARM-like"/>
</dbReference>
<feature type="non-terminal residue" evidence="1">
    <location>
        <position position="1"/>
    </location>
</feature>
<organism evidence="1 2">
    <name type="scientific">Piloderma croceum (strain F 1598)</name>
    <dbReference type="NCBI Taxonomy" id="765440"/>
    <lineage>
        <taxon>Eukaryota</taxon>
        <taxon>Fungi</taxon>
        <taxon>Dikarya</taxon>
        <taxon>Basidiomycota</taxon>
        <taxon>Agaricomycotina</taxon>
        <taxon>Agaricomycetes</taxon>
        <taxon>Agaricomycetidae</taxon>
        <taxon>Atheliales</taxon>
        <taxon>Atheliaceae</taxon>
        <taxon>Piloderma</taxon>
    </lineage>
</organism>